<name>B4IGW5_DROSE</name>
<gene>
    <name evidence="1" type="primary">Dsec\GM16358</name>
    <name evidence="1" type="ORF">Dsec_GM16358</name>
</gene>
<evidence type="ECO:0000313" key="2">
    <source>
        <dbReference type="Proteomes" id="UP000001292"/>
    </source>
</evidence>
<dbReference type="Proteomes" id="UP000001292">
    <property type="component" value="Unassembled WGS sequence"/>
</dbReference>
<dbReference type="EMBL" id="CH480837">
    <property type="protein sequence ID" value="EDW49083.1"/>
    <property type="molecule type" value="Genomic_DNA"/>
</dbReference>
<dbReference type="HOGENOM" id="CLU_3016456_0_0_1"/>
<dbReference type="AlphaFoldDB" id="B4IGW5"/>
<evidence type="ECO:0000313" key="1">
    <source>
        <dbReference type="EMBL" id="EDW49083.1"/>
    </source>
</evidence>
<accession>B4IGW5</accession>
<organism evidence="2">
    <name type="scientific">Drosophila sechellia</name>
    <name type="common">Fruit fly</name>
    <dbReference type="NCBI Taxonomy" id="7238"/>
    <lineage>
        <taxon>Eukaryota</taxon>
        <taxon>Metazoa</taxon>
        <taxon>Ecdysozoa</taxon>
        <taxon>Arthropoda</taxon>
        <taxon>Hexapoda</taxon>
        <taxon>Insecta</taxon>
        <taxon>Pterygota</taxon>
        <taxon>Neoptera</taxon>
        <taxon>Endopterygota</taxon>
        <taxon>Diptera</taxon>
        <taxon>Brachycera</taxon>
        <taxon>Muscomorpha</taxon>
        <taxon>Ephydroidea</taxon>
        <taxon>Drosophilidae</taxon>
        <taxon>Drosophila</taxon>
        <taxon>Sophophora</taxon>
    </lineage>
</organism>
<keyword evidence="2" id="KW-1185">Reference proteome</keyword>
<proteinExistence type="predicted"/>
<reference evidence="1 2" key="1">
    <citation type="journal article" date="2007" name="Nature">
        <title>Evolution of genes and genomes on the Drosophila phylogeny.</title>
        <authorList>
            <consortium name="Drosophila 12 Genomes Consortium"/>
            <person name="Clark A.G."/>
            <person name="Eisen M.B."/>
            <person name="Smith D.R."/>
            <person name="Bergman C.M."/>
            <person name="Oliver B."/>
            <person name="Markow T.A."/>
            <person name="Kaufman T.C."/>
            <person name="Kellis M."/>
            <person name="Gelbart W."/>
            <person name="Iyer V.N."/>
            <person name="Pollard D.A."/>
            <person name="Sackton T.B."/>
            <person name="Larracuente A.M."/>
            <person name="Singh N.D."/>
            <person name="Abad J.P."/>
            <person name="Abt D.N."/>
            <person name="Adryan B."/>
            <person name="Aguade M."/>
            <person name="Akashi H."/>
            <person name="Anderson W.W."/>
            <person name="Aquadro C.F."/>
            <person name="Ardell D.H."/>
            <person name="Arguello R."/>
            <person name="Artieri C.G."/>
            <person name="Barbash D.A."/>
            <person name="Barker D."/>
            <person name="Barsanti P."/>
            <person name="Batterham P."/>
            <person name="Batzoglou S."/>
            <person name="Begun D."/>
            <person name="Bhutkar A."/>
            <person name="Blanco E."/>
            <person name="Bosak S.A."/>
            <person name="Bradley R.K."/>
            <person name="Brand A.D."/>
            <person name="Brent M.R."/>
            <person name="Brooks A.N."/>
            <person name="Brown R.H."/>
            <person name="Butlin R.K."/>
            <person name="Caggese C."/>
            <person name="Calvi B.R."/>
            <person name="Bernardo de Carvalho A."/>
            <person name="Caspi A."/>
            <person name="Castrezana S."/>
            <person name="Celniker S.E."/>
            <person name="Chang J.L."/>
            <person name="Chapple C."/>
            <person name="Chatterji S."/>
            <person name="Chinwalla A."/>
            <person name="Civetta A."/>
            <person name="Clifton S.W."/>
            <person name="Comeron J.M."/>
            <person name="Costello J.C."/>
            <person name="Coyne J.A."/>
            <person name="Daub J."/>
            <person name="David R.G."/>
            <person name="Delcher A.L."/>
            <person name="Delehaunty K."/>
            <person name="Do C.B."/>
            <person name="Ebling H."/>
            <person name="Edwards K."/>
            <person name="Eickbush T."/>
            <person name="Evans J.D."/>
            <person name="Filipski A."/>
            <person name="Findeiss S."/>
            <person name="Freyhult E."/>
            <person name="Fulton L."/>
            <person name="Fulton R."/>
            <person name="Garcia A.C."/>
            <person name="Gardiner A."/>
            <person name="Garfield D.A."/>
            <person name="Garvin B.E."/>
            <person name="Gibson G."/>
            <person name="Gilbert D."/>
            <person name="Gnerre S."/>
            <person name="Godfrey J."/>
            <person name="Good R."/>
            <person name="Gotea V."/>
            <person name="Gravely B."/>
            <person name="Greenberg A.J."/>
            <person name="Griffiths-Jones S."/>
            <person name="Gross S."/>
            <person name="Guigo R."/>
            <person name="Gustafson E.A."/>
            <person name="Haerty W."/>
            <person name="Hahn M.W."/>
            <person name="Halligan D.L."/>
            <person name="Halpern A.L."/>
            <person name="Halter G.M."/>
            <person name="Han M.V."/>
            <person name="Heger A."/>
            <person name="Hillier L."/>
            <person name="Hinrichs A.S."/>
            <person name="Holmes I."/>
            <person name="Hoskins R.A."/>
            <person name="Hubisz M.J."/>
            <person name="Hultmark D."/>
            <person name="Huntley M.A."/>
            <person name="Jaffe D.B."/>
            <person name="Jagadeeshan S."/>
            <person name="Jeck W.R."/>
            <person name="Johnson J."/>
            <person name="Jones C.D."/>
            <person name="Jordan W.C."/>
            <person name="Karpen G.H."/>
            <person name="Kataoka E."/>
            <person name="Keightley P.D."/>
            <person name="Kheradpour P."/>
            <person name="Kirkness E.F."/>
            <person name="Koerich L.B."/>
            <person name="Kristiansen K."/>
            <person name="Kudrna D."/>
            <person name="Kulathinal R.J."/>
            <person name="Kumar S."/>
            <person name="Kwok R."/>
            <person name="Lander E."/>
            <person name="Langley C.H."/>
            <person name="Lapoint R."/>
            <person name="Lazzaro B.P."/>
            <person name="Lee S.J."/>
            <person name="Levesque L."/>
            <person name="Li R."/>
            <person name="Lin C.F."/>
            <person name="Lin M.F."/>
            <person name="Lindblad-Toh K."/>
            <person name="Llopart A."/>
            <person name="Long M."/>
            <person name="Low L."/>
            <person name="Lozovsky E."/>
            <person name="Lu J."/>
            <person name="Luo M."/>
            <person name="Machado C.A."/>
            <person name="Makalowski W."/>
            <person name="Marzo M."/>
            <person name="Matsuda M."/>
            <person name="Matzkin L."/>
            <person name="McAllister B."/>
            <person name="McBride C.S."/>
            <person name="McKernan B."/>
            <person name="McKernan K."/>
            <person name="Mendez-Lago M."/>
            <person name="Minx P."/>
            <person name="Mollenhauer M.U."/>
            <person name="Montooth K."/>
            <person name="Mount S.M."/>
            <person name="Mu X."/>
            <person name="Myers E."/>
            <person name="Negre B."/>
            <person name="Newfeld S."/>
            <person name="Nielsen R."/>
            <person name="Noor M.A."/>
            <person name="O'Grady P."/>
            <person name="Pachter L."/>
            <person name="Papaceit M."/>
            <person name="Parisi M.J."/>
            <person name="Parisi M."/>
            <person name="Parts L."/>
            <person name="Pedersen J.S."/>
            <person name="Pesole G."/>
            <person name="Phillippy A.M."/>
            <person name="Ponting C.P."/>
            <person name="Pop M."/>
            <person name="Porcelli D."/>
            <person name="Powell J.R."/>
            <person name="Prohaska S."/>
            <person name="Pruitt K."/>
            <person name="Puig M."/>
            <person name="Quesneville H."/>
            <person name="Ram K.R."/>
            <person name="Rand D."/>
            <person name="Rasmussen M.D."/>
            <person name="Reed L.K."/>
            <person name="Reenan R."/>
            <person name="Reily A."/>
            <person name="Remington K.A."/>
            <person name="Rieger T.T."/>
            <person name="Ritchie M.G."/>
            <person name="Robin C."/>
            <person name="Rogers Y.H."/>
            <person name="Rohde C."/>
            <person name="Rozas J."/>
            <person name="Rubenfield M.J."/>
            <person name="Ruiz A."/>
            <person name="Russo S."/>
            <person name="Salzberg S.L."/>
            <person name="Sanchez-Gracia A."/>
            <person name="Saranga D.J."/>
            <person name="Sato H."/>
            <person name="Schaeffer S.W."/>
            <person name="Schatz M.C."/>
            <person name="Schlenke T."/>
            <person name="Schwartz R."/>
            <person name="Segarra C."/>
            <person name="Singh R.S."/>
            <person name="Sirot L."/>
            <person name="Sirota M."/>
            <person name="Sisneros N.B."/>
            <person name="Smith C.D."/>
            <person name="Smith T.F."/>
            <person name="Spieth J."/>
            <person name="Stage D.E."/>
            <person name="Stark A."/>
            <person name="Stephan W."/>
            <person name="Strausberg R.L."/>
            <person name="Strempel S."/>
            <person name="Sturgill D."/>
            <person name="Sutton G."/>
            <person name="Sutton G.G."/>
            <person name="Tao W."/>
            <person name="Teichmann S."/>
            <person name="Tobari Y.N."/>
            <person name="Tomimura Y."/>
            <person name="Tsolas J.M."/>
            <person name="Valente V.L."/>
            <person name="Venter E."/>
            <person name="Venter J.C."/>
            <person name="Vicario S."/>
            <person name="Vieira F.G."/>
            <person name="Vilella A.J."/>
            <person name="Villasante A."/>
            <person name="Walenz B."/>
            <person name="Wang J."/>
            <person name="Wasserman M."/>
            <person name="Watts T."/>
            <person name="Wilson D."/>
            <person name="Wilson R.K."/>
            <person name="Wing R.A."/>
            <person name="Wolfner M.F."/>
            <person name="Wong A."/>
            <person name="Wong G.K."/>
            <person name="Wu C.I."/>
            <person name="Wu G."/>
            <person name="Yamamoto D."/>
            <person name="Yang H.P."/>
            <person name="Yang S.P."/>
            <person name="Yorke J.A."/>
            <person name="Yoshida K."/>
            <person name="Zdobnov E."/>
            <person name="Zhang P."/>
            <person name="Zhang Y."/>
            <person name="Zimin A.V."/>
            <person name="Baldwin J."/>
            <person name="Abdouelleil A."/>
            <person name="Abdulkadir J."/>
            <person name="Abebe A."/>
            <person name="Abera B."/>
            <person name="Abreu J."/>
            <person name="Acer S.C."/>
            <person name="Aftuck L."/>
            <person name="Alexander A."/>
            <person name="An P."/>
            <person name="Anderson E."/>
            <person name="Anderson S."/>
            <person name="Arachi H."/>
            <person name="Azer M."/>
            <person name="Bachantsang P."/>
            <person name="Barry A."/>
            <person name="Bayul T."/>
            <person name="Berlin A."/>
            <person name="Bessette D."/>
            <person name="Bloom T."/>
            <person name="Blye J."/>
            <person name="Boguslavskiy L."/>
            <person name="Bonnet C."/>
            <person name="Boukhgalter B."/>
            <person name="Bourzgui I."/>
            <person name="Brown A."/>
            <person name="Cahill P."/>
            <person name="Channer S."/>
            <person name="Cheshatsang Y."/>
            <person name="Chuda L."/>
            <person name="Citroen M."/>
            <person name="Collymore A."/>
            <person name="Cooke P."/>
            <person name="Costello M."/>
            <person name="D'Aco K."/>
            <person name="Daza R."/>
            <person name="De Haan G."/>
            <person name="DeGray S."/>
            <person name="DeMaso C."/>
            <person name="Dhargay N."/>
            <person name="Dooley K."/>
            <person name="Dooley E."/>
            <person name="Doricent M."/>
            <person name="Dorje P."/>
            <person name="Dorjee K."/>
            <person name="Dupes A."/>
            <person name="Elong R."/>
            <person name="Falk J."/>
            <person name="Farina A."/>
            <person name="Faro S."/>
            <person name="Ferguson D."/>
            <person name="Fisher S."/>
            <person name="Foley C.D."/>
            <person name="Franke A."/>
            <person name="Friedrich D."/>
            <person name="Gadbois L."/>
            <person name="Gearin G."/>
            <person name="Gearin C.R."/>
            <person name="Giannoukos G."/>
            <person name="Goode T."/>
            <person name="Graham J."/>
            <person name="Grandbois E."/>
            <person name="Grewal S."/>
            <person name="Gyaltsen K."/>
            <person name="Hafez N."/>
            <person name="Hagos B."/>
            <person name="Hall J."/>
            <person name="Henson C."/>
            <person name="Hollinger A."/>
            <person name="Honan T."/>
            <person name="Huard M.D."/>
            <person name="Hughes L."/>
            <person name="Hurhula B."/>
            <person name="Husby M.E."/>
            <person name="Kamat A."/>
            <person name="Kanga B."/>
            <person name="Kashin S."/>
            <person name="Khazanovich D."/>
            <person name="Kisner P."/>
            <person name="Lance K."/>
            <person name="Lara M."/>
            <person name="Lee W."/>
            <person name="Lennon N."/>
            <person name="Letendre F."/>
            <person name="LeVine R."/>
            <person name="Lipovsky A."/>
            <person name="Liu X."/>
            <person name="Liu J."/>
            <person name="Liu S."/>
            <person name="Lokyitsang T."/>
            <person name="Lokyitsang Y."/>
            <person name="Lubonja R."/>
            <person name="Lui A."/>
            <person name="MacDonald P."/>
            <person name="Magnisalis V."/>
            <person name="Maru K."/>
            <person name="Matthews C."/>
            <person name="McCusker W."/>
            <person name="McDonough S."/>
            <person name="Mehta T."/>
            <person name="Meldrim J."/>
            <person name="Meneus L."/>
            <person name="Mihai O."/>
            <person name="Mihalev A."/>
            <person name="Mihova T."/>
            <person name="Mittelman R."/>
            <person name="Mlenga V."/>
            <person name="Montmayeur A."/>
            <person name="Mulrain L."/>
            <person name="Navidi A."/>
            <person name="Naylor J."/>
            <person name="Negash T."/>
            <person name="Nguyen T."/>
            <person name="Nguyen N."/>
            <person name="Nicol R."/>
            <person name="Norbu C."/>
            <person name="Norbu N."/>
            <person name="Novod N."/>
            <person name="O'Neill B."/>
            <person name="Osman S."/>
            <person name="Markiewicz E."/>
            <person name="Oyono O.L."/>
            <person name="Patti C."/>
            <person name="Phunkhang P."/>
            <person name="Pierre F."/>
            <person name="Priest M."/>
            <person name="Raghuraman S."/>
            <person name="Rege F."/>
            <person name="Reyes R."/>
            <person name="Rise C."/>
            <person name="Rogov P."/>
            <person name="Ross K."/>
            <person name="Ryan E."/>
            <person name="Settipalli S."/>
            <person name="Shea T."/>
            <person name="Sherpa N."/>
            <person name="Shi L."/>
            <person name="Shih D."/>
            <person name="Sparrow T."/>
            <person name="Spaulding J."/>
            <person name="Stalker J."/>
            <person name="Stange-Thomann N."/>
            <person name="Stavropoulos S."/>
            <person name="Stone C."/>
            <person name="Strader C."/>
            <person name="Tesfaye S."/>
            <person name="Thomson T."/>
            <person name="Thoulutsang Y."/>
            <person name="Thoulutsang D."/>
            <person name="Topham K."/>
            <person name="Topping I."/>
            <person name="Tsamla T."/>
            <person name="Vassiliev H."/>
            <person name="Vo A."/>
            <person name="Wangchuk T."/>
            <person name="Wangdi T."/>
            <person name="Weiand M."/>
            <person name="Wilkinson J."/>
            <person name="Wilson A."/>
            <person name="Yadav S."/>
            <person name="Young G."/>
            <person name="Yu Q."/>
            <person name="Zembek L."/>
            <person name="Zhong D."/>
            <person name="Zimmer A."/>
            <person name="Zwirko Z."/>
            <person name="Jaffe D.B."/>
            <person name="Alvarez P."/>
            <person name="Brockman W."/>
            <person name="Butler J."/>
            <person name="Chin C."/>
            <person name="Gnerre S."/>
            <person name="Grabherr M."/>
            <person name="Kleber M."/>
            <person name="Mauceli E."/>
            <person name="MacCallum I."/>
        </authorList>
    </citation>
    <scope>NUCLEOTIDE SEQUENCE [LARGE SCALE GENOMIC DNA]</scope>
    <source>
        <strain evidence="2">Rob3c / Tucson 14021-0248.25</strain>
    </source>
</reference>
<protein>
    <submittedName>
        <fullName evidence="1">GM16358</fullName>
    </submittedName>
</protein>
<sequence>MPWYAGHDSLNLLTPPNGFEPCLTLTEMESLASQALDTKLFDLFDTLCVCTLTPES</sequence>